<keyword evidence="4 6" id="KW-1133">Transmembrane helix</keyword>
<accession>A0AAD4SKI4</accession>
<evidence type="ECO:0000256" key="2">
    <source>
        <dbReference type="ARBA" id="ARBA00022692"/>
    </source>
</evidence>
<dbReference type="Pfam" id="PF02453">
    <property type="entry name" value="Reticulon"/>
    <property type="match status" value="1"/>
</dbReference>
<feature type="domain" description="Reticulon" evidence="7">
    <location>
        <begin position="65"/>
        <end position="250"/>
    </location>
</feature>
<dbReference type="PANTHER" id="PTHR10994:SF177">
    <property type="entry name" value="RETICULON-LIKE PROTEIN B15"/>
    <property type="match status" value="1"/>
</dbReference>
<gene>
    <name evidence="8" type="ORF">MKW98_010370</name>
</gene>
<dbReference type="AlphaFoldDB" id="A0AAD4SKI4"/>
<evidence type="ECO:0000256" key="1">
    <source>
        <dbReference type="ARBA" id="ARBA00004477"/>
    </source>
</evidence>
<keyword evidence="5 6" id="KW-0472">Membrane</keyword>
<dbReference type="GO" id="GO:0009617">
    <property type="term" value="P:response to bacterium"/>
    <property type="evidence" value="ECO:0007669"/>
    <property type="project" value="InterPro"/>
</dbReference>
<sequence>MGEKMSDPTVENTESMMDKITEIIHNHEVSSSESESESEKYLPSKKSRLFGRQKPVHHVLGGGRSADIILWRDKQTSASILGGVTVIWLLFEWIGYHLLTFVCHALILSLAVLFLWSNLGSFVNKAPPKFPEILLPEELFVRAALSLRFEINRAFAIFREVSSGKNLKHFLMVIAALWVISVVGGWFNFLTLFYLVYLMMHTLPVLYEKHEDKVDTFAEKALIELNKQYAVFDEKVLQKLPKAMNKAKKQH</sequence>
<dbReference type="PROSITE" id="PS50845">
    <property type="entry name" value="RETICULON"/>
    <property type="match status" value="1"/>
</dbReference>
<evidence type="ECO:0000256" key="4">
    <source>
        <dbReference type="ARBA" id="ARBA00022989"/>
    </source>
</evidence>
<dbReference type="InterPro" id="IPR045064">
    <property type="entry name" value="Reticulon-like"/>
</dbReference>
<feature type="transmembrane region" description="Helical" evidence="6">
    <location>
        <begin position="170"/>
        <end position="197"/>
    </location>
</feature>
<dbReference type="GO" id="GO:0005789">
    <property type="term" value="C:endoplasmic reticulum membrane"/>
    <property type="evidence" value="ECO:0007669"/>
    <property type="project" value="UniProtKB-SubCell"/>
</dbReference>
<evidence type="ECO:0000259" key="7">
    <source>
        <dbReference type="PROSITE" id="PS50845"/>
    </source>
</evidence>
<dbReference type="InterPro" id="IPR003388">
    <property type="entry name" value="Reticulon"/>
</dbReference>
<keyword evidence="9" id="KW-1185">Reference proteome</keyword>
<name>A0AAD4SKI4_9MAGN</name>
<comment type="subcellular location">
    <subcellularLocation>
        <location evidence="1 6">Endoplasmic reticulum membrane</location>
        <topology evidence="1 6">Multi-pass membrane protein</topology>
    </subcellularLocation>
</comment>
<evidence type="ECO:0000256" key="3">
    <source>
        <dbReference type="ARBA" id="ARBA00022824"/>
    </source>
</evidence>
<reference evidence="8" key="1">
    <citation type="submission" date="2022-04" db="EMBL/GenBank/DDBJ databases">
        <title>A functionally conserved STORR gene fusion in Papaver species that diverged 16.8 million years ago.</title>
        <authorList>
            <person name="Catania T."/>
        </authorList>
    </citation>
    <scope>NUCLEOTIDE SEQUENCE</scope>
    <source>
        <strain evidence="8">S-188037</strain>
    </source>
</reference>
<feature type="transmembrane region" description="Helical" evidence="6">
    <location>
        <begin position="98"/>
        <end position="119"/>
    </location>
</feature>
<proteinExistence type="predicted"/>
<organism evidence="8 9">
    <name type="scientific">Papaver atlanticum</name>
    <dbReference type="NCBI Taxonomy" id="357466"/>
    <lineage>
        <taxon>Eukaryota</taxon>
        <taxon>Viridiplantae</taxon>
        <taxon>Streptophyta</taxon>
        <taxon>Embryophyta</taxon>
        <taxon>Tracheophyta</taxon>
        <taxon>Spermatophyta</taxon>
        <taxon>Magnoliopsida</taxon>
        <taxon>Ranunculales</taxon>
        <taxon>Papaveraceae</taxon>
        <taxon>Papaveroideae</taxon>
        <taxon>Papaver</taxon>
    </lineage>
</organism>
<comment type="caution">
    <text evidence="8">The sequence shown here is derived from an EMBL/GenBank/DDBJ whole genome shotgun (WGS) entry which is preliminary data.</text>
</comment>
<evidence type="ECO:0000313" key="8">
    <source>
        <dbReference type="EMBL" id="KAI3911483.1"/>
    </source>
</evidence>
<dbReference type="Proteomes" id="UP001202328">
    <property type="component" value="Unassembled WGS sequence"/>
</dbReference>
<protein>
    <recommendedName>
        <fullName evidence="6">Reticulon-like protein</fullName>
    </recommendedName>
</protein>
<keyword evidence="3 6" id="KW-0256">Endoplasmic reticulum</keyword>
<dbReference type="PANTHER" id="PTHR10994">
    <property type="entry name" value="RETICULON"/>
    <property type="match status" value="1"/>
</dbReference>
<evidence type="ECO:0000256" key="6">
    <source>
        <dbReference type="RuleBase" id="RU363132"/>
    </source>
</evidence>
<evidence type="ECO:0000256" key="5">
    <source>
        <dbReference type="ARBA" id="ARBA00023136"/>
    </source>
</evidence>
<keyword evidence="2 6" id="KW-0812">Transmembrane</keyword>
<dbReference type="EMBL" id="JAJJMB010010045">
    <property type="protein sequence ID" value="KAI3911483.1"/>
    <property type="molecule type" value="Genomic_DNA"/>
</dbReference>
<evidence type="ECO:0000313" key="9">
    <source>
        <dbReference type="Proteomes" id="UP001202328"/>
    </source>
</evidence>